<accession>A0A4V6T4F0</accession>
<sequence>MAFAGLYDLIMTPQLRRQAFSGGMAAATLTTRVTSTTVYSLKLETLRKCCTGAPEASVNREVPSRGITPSWSPSGTPEHTLLRTDRQSTQSPQCARKHDSTMSPTLTSSTCSPTLSTTLNRASTDKSIQHVLRPPPDEPISNGTKRLPDGFMAENFGEAGGILRRREQTKVR</sequence>
<reference evidence="2 3" key="1">
    <citation type="journal article" date="2019" name="Nat. Plants">
        <title>Genome sequencing of Musa balbisiana reveals subgenome evolution and function divergence in polyploid bananas.</title>
        <authorList>
            <person name="Yao X."/>
        </authorList>
    </citation>
    <scope>NUCLEOTIDE SEQUENCE [LARGE SCALE GENOMIC DNA]</scope>
    <source>
        <strain evidence="3">cv. DH-PKW</strain>
        <tissue evidence="2">Leaves</tissue>
    </source>
</reference>
<dbReference type="Proteomes" id="UP000317650">
    <property type="component" value="Chromosome 7"/>
</dbReference>
<organism evidence="2 3">
    <name type="scientific">Musa balbisiana</name>
    <name type="common">Banana</name>
    <dbReference type="NCBI Taxonomy" id="52838"/>
    <lineage>
        <taxon>Eukaryota</taxon>
        <taxon>Viridiplantae</taxon>
        <taxon>Streptophyta</taxon>
        <taxon>Embryophyta</taxon>
        <taxon>Tracheophyta</taxon>
        <taxon>Spermatophyta</taxon>
        <taxon>Magnoliopsida</taxon>
        <taxon>Liliopsida</taxon>
        <taxon>Zingiberales</taxon>
        <taxon>Musaceae</taxon>
        <taxon>Musa</taxon>
    </lineage>
</organism>
<evidence type="ECO:0000313" key="3">
    <source>
        <dbReference type="Proteomes" id="UP000317650"/>
    </source>
</evidence>
<protein>
    <submittedName>
        <fullName evidence="2">Uncharacterized protein</fullName>
    </submittedName>
</protein>
<dbReference type="AlphaFoldDB" id="A0A4V6T4F0"/>
<proteinExistence type="predicted"/>
<feature type="region of interest" description="Disordered" evidence="1">
    <location>
        <begin position="57"/>
        <end position="148"/>
    </location>
</feature>
<dbReference type="EMBL" id="PYDT01000005">
    <property type="protein sequence ID" value="THU60896.1"/>
    <property type="molecule type" value="Genomic_DNA"/>
</dbReference>
<comment type="caution">
    <text evidence="2">The sequence shown here is derived from an EMBL/GenBank/DDBJ whole genome shotgun (WGS) entry which is preliminary data.</text>
</comment>
<name>A0A4V6T4F0_MUSBA</name>
<keyword evidence="3" id="KW-1185">Reference proteome</keyword>
<gene>
    <name evidence="2" type="ORF">C4D60_Mb07t17560</name>
</gene>
<evidence type="ECO:0000313" key="2">
    <source>
        <dbReference type="EMBL" id="THU60896.1"/>
    </source>
</evidence>
<feature type="compositionally biased region" description="Polar residues" evidence="1">
    <location>
        <begin position="67"/>
        <end position="77"/>
    </location>
</feature>
<evidence type="ECO:0000256" key="1">
    <source>
        <dbReference type="SAM" id="MobiDB-lite"/>
    </source>
</evidence>
<feature type="compositionally biased region" description="Low complexity" evidence="1">
    <location>
        <begin position="101"/>
        <end position="119"/>
    </location>
</feature>